<protein>
    <recommendedName>
        <fullName evidence="4">YfhD family protein</fullName>
    </recommendedName>
</protein>
<accession>A0ABT9ZDV4</accession>
<proteinExistence type="predicted"/>
<evidence type="ECO:0000313" key="3">
    <source>
        <dbReference type="Proteomes" id="UP001234495"/>
    </source>
</evidence>
<sequence>MKPKPRKSRSRNGLHKRDEAQNEIAQEQKWSS</sequence>
<evidence type="ECO:0000313" key="2">
    <source>
        <dbReference type="EMBL" id="MDQ0229758.1"/>
    </source>
</evidence>
<reference evidence="2 3" key="1">
    <citation type="submission" date="2023-07" db="EMBL/GenBank/DDBJ databases">
        <title>Genomic Encyclopedia of Type Strains, Phase IV (KMG-IV): sequencing the most valuable type-strain genomes for metagenomic binning, comparative biology and taxonomic classification.</title>
        <authorList>
            <person name="Goeker M."/>
        </authorList>
    </citation>
    <scope>NUCLEOTIDE SEQUENCE [LARGE SCALE GENOMIC DNA]</scope>
    <source>
        <strain evidence="2 3">DSM 29005</strain>
    </source>
</reference>
<keyword evidence="3" id="KW-1185">Reference proteome</keyword>
<name>A0ABT9ZDV4_9BACI</name>
<comment type="caution">
    <text evidence="2">The sequence shown here is derived from an EMBL/GenBank/DDBJ whole genome shotgun (WGS) entry which is preliminary data.</text>
</comment>
<evidence type="ECO:0000256" key="1">
    <source>
        <dbReference type="SAM" id="MobiDB-lite"/>
    </source>
</evidence>
<dbReference type="EMBL" id="JAUSUD010000003">
    <property type="protein sequence ID" value="MDQ0229758.1"/>
    <property type="molecule type" value="Genomic_DNA"/>
</dbReference>
<evidence type="ECO:0008006" key="4">
    <source>
        <dbReference type="Google" id="ProtNLM"/>
    </source>
</evidence>
<feature type="region of interest" description="Disordered" evidence="1">
    <location>
        <begin position="1"/>
        <end position="32"/>
    </location>
</feature>
<gene>
    <name evidence="2" type="ORF">J2S19_001010</name>
</gene>
<dbReference type="Proteomes" id="UP001234495">
    <property type="component" value="Unassembled WGS sequence"/>
</dbReference>
<feature type="compositionally biased region" description="Basic residues" evidence="1">
    <location>
        <begin position="1"/>
        <end position="14"/>
    </location>
</feature>
<feature type="compositionally biased region" description="Polar residues" evidence="1">
    <location>
        <begin position="23"/>
        <end position="32"/>
    </location>
</feature>
<organism evidence="2 3">
    <name type="scientific">Metabacillus malikii</name>
    <dbReference type="NCBI Taxonomy" id="1504265"/>
    <lineage>
        <taxon>Bacteria</taxon>
        <taxon>Bacillati</taxon>
        <taxon>Bacillota</taxon>
        <taxon>Bacilli</taxon>
        <taxon>Bacillales</taxon>
        <taxon>Bacillaceae</taxon>
        <taxon>Metabacillus</taxon>
    </lineage>
</organism>